<dbReference type="Pfam" id="PF00512">
    <property type="entry name" value="HisKA"/>
    <property type="match status" value="1"/>
</dbReference>
<keyword evidence="9" id="KW-0067">ATP-binding</keyword>
<evidence type="ECO:0000256" key="1">
    <source>
        <dbReference type="ARBA" id="ARBA00000085"/>
    </source>
</evidence>
<evidence type="ECO:0000256" key="11">
    <source>
        <dbReference type="ARBA" id="ARBA00023012"/>
    </source>
</evidence>
<proteinExistence type="predicted"/>
<dbReference type="InterPro" id="IPR036097">
    <property type="entry name" value="HisK_dim/P_sf"/>
</dbReference>
<evidence type="ECO:0000256" key="5">
    <source>
        <dbReference type="ARBA" id="ARBA00022679"/>
    </source>
</evidence>
<dbReference type="SMART" id="SM00387">
    <property type="entry name" value="HATPase_c"/>
    <property type="match status" value="1"/>
</dbReference>
<dbReference type="PANTHER" id="PTHR45436">
    <property type="entry name" value="SENSOR HISTIDINE KINASE YKOH"/>
    <property type="match status" value="1"/>
</dbReference>
<feature type="transmembrane region" description="Helical" evidence="13">
    <location>
        <begin position="158"/>
        <end position="176"/>
    </location>
</feature>
<evidence type="ECO:0000313" key="17">
    <source>
        <dbReference type="Proteomes" id="UP000317355"/>
    </source>
</evidence>
<gene>
    <name evidence="16" type="ORF">FHK82_16155</name>
</gene>
<keyword evidence="10 13" id="KW-1133">Transmembrane helix</keyword>
<dbReference type="SMART" id="SM00388">
    <property type="entry name" value="HisKA"/>
    <property type="match status" value="1"/>
</dbReference>
<name>A0A558CPI6_9GAMM</name>
<dbReference type="InterPro" id="IPR003661">
    <property type="entry name" value="HisK_dim/P_dom"/>
</dbReference>
<evidence type="ECO:0000256" key="2">
    <source>
        <dbReference type="ARBA" id="ARBA00004141"/>
    </source>
</evidence>
<evidence type="ECO:0000256" key="10">
    <source>
        <dbReference type="ARBA" id="ARBA00022989"/>
    </source>
</evidence>
<dbReference type="Pfam" id="PF02518">
    <property type="entry name" value="HATPase_c"/>
    <property type="match status" value="1"/>
</dbReference>
<dbReference type="GO" id="GO:0000155">
    <property type="term" value="F:phosphorelay sensor kinase activity"/>
    <property type="evidence" value="ECO:0007669"/>
    <property type="project" value="InterPro"/>
</dbReference>
<evidence type="ECO:0000313" key="16">
    <source>
        <dbReference type="EMBL" id="TVT50683.1"/>
    </source>
</evidence>
<dbReference type="GO" id="GO:0005524">
    <property type="term" value="F:ATP binding"/>
    <property type="evidence" value="ECO:0007669"/>
    <property type="project" value="UniProtKB-KW"/>
</dbReference>
<dbReference type="GO" id="GO:0005886">
    <property type="term" value="C:plasma membrane"/>
    <property type="evidence" value="ECO:0007669"/>
    <property type="project" value="TreeGrafter"/>
</dbReference>
<dbReference type="PROSITE" id="PS50885">
    <property type="entry name" value="HAMP"/>
    <property type="match status" value="1"/>
</dbReference>
<evidence type="ECO:0000256" key="7">
    <source>
        <dbReference type="ARBA" id="ARBA00022741"/>
    </source>
</evidence>
<evidence type="ECO:0000259" key="14">
    <source>
        <dbReference type="PROSITE" id="PS50109"/>
    </source>
</evidence>
<keyword evidence="5" id="KW-0808">Transferase</keyword>
<dbReference type="PROSITE" id="PS50109">
    <property type="entry name" value="HIS_KIN"/>
    <property type="match status" value="1"/>
</dbReference>
<evidence type="ECO:0000256" key="6">
    <source>
        <dbReference type="ARBA" id="ARBA00022692"/>
    </source>
</evidence>
<dbReference type="AlphaFoldDB" id="A0A558CPI6"/>
<dbReference type="InterPro" id="IPR004358">
    <property type="entry name" value="Sig_transdc_His_kin-like_C"/>
</dbReference>
<evidence type="ECO:0000256" key="4">
    <source>
        <dbReference type="ARBA" id="ARBA00022553"/>
    </source>
</evidence>
<keyword evidence="8" id="KW-0418">Kinase</keyword>
<accession>A0A558CPI6</accession>
<feature type="domain" description="Histidine kinase" evidence="14">
    <location>
        <begin position="237"/>
        <end position="453"/>
    </location>
</feature>
<evidence type="ECO:0000259" key="15">
    <source>
        <dbReference type="PROSITE" id="PS50885"/>
    </source>
</evidence>
<dbReference type="InterPro" id="IPR005467">
    <property type="entry name" value="His_kinase_dom"/>
</dbReference>
<keyword evidence="12 13" id="KW-0472">Membrane</keyword>
<keyword evidence="11" id="KW-0902">Two-component regulatory system</keyword>
<dbReference type="EMBL" id="VMRY01000099">
    <property type="protein sequence ID" value="TVT50683.1"/>
    <property type="molecule type" value="Genomic_DNA"/>
</dbReference>
<dbReference type="Gene3D" id="1.10.287.130">
    <property type="match status" value="1"/>
</dbReference>
<sequence>MNQTISIRKRLLVTLSALIGITWLGIFVLVNQDATHELEEIYDASLAQNARILFGLLQKEIEEGEVEMIRDIALSTDYLHDYELNIAFWAKFGKIIIQSRDAPEFLTELPEGFSNYIFANNKWRVFTLRDSETGLLIHTAQKLQAREELVSYLIKDTLSVLLLVLPILGLLIWWGISSSLKPLRQLVDEAGAMNPQSLQPFNTADSPKEIAPLITALNRLLERLNLAIDNERRFTSDAAHELRTPLAGLKVQLQVAQRAENLQQKNTAINKALEGIDRTTHLVNQLLTLARADREDKATLKFEPVDLAFLCQIILGSMESEATKHGAILSLNFDEKVSFIVVGEPTMIQIALRNLLENAIHYSTTPARAGIDLTLSDKGDKAIIRVWDTGKGIPQDAIDQMFQRFKRGEQNRYNGSGLGLSIVKRVCEIHDADISVTPATETSEFSMTLSFKLAPNIHQ</sequence>
<keyword evidence="4" id="KW-0597">Phosphoprotein</keyword>
<comment type="caution">
    <text evidence="16">The sequence shown here is derived from an EMBL/GenBank/DDBJ whole genome shotgun (WGS) entry which is preliminary data.</text>
</comment>
<evidence type="ECO:0000256" key="3">
    <source>
        <dbReference type="ARBA" id="ARBA00012438"/>
    </source>
</evidence>
<evidence type="ECO:0000256" key="13">
    <source>
        <dbReference type="SAM" id="Phobius"/>
    </source>
</evidence>
<feature type="domain" description="HAMP" evidence="15">
    <location>
        <begin position="177"/>
        <end position="229"/>
    </location>
</feature>
<comment type="subcellular location">
    <subcellularLocation>
        <location evidence="2">Membrane</location>
        <topology evidence="2">Multi-pass membrane protein</topology>
    </subcellularLocation>
</comment>
<dbReference type="CDD" id="cd00082">
    <property type="entry name" value="HisKA"/>
    <property type="match status" value="1"/>
</dbReference>
<dbReference type="SUPFAM" id="SSF55874">
    <property type="entry name" value="ATPase domain of HSP90 chaperone/DNA topoisomerase II/histidine kinase"/>
    <property type="match status" value="1"/>
</dbReference>
<dbReference type="SUPFAM" id="SSF47384">
    <property type="entry name" value="Homodimeric domain of signal transducing histidine kinase"/>
    <property type="match status" value="1"/>
</dbReference>
<reference evidence="16 17" key="1">
    <citation type="submission" date="2019-07" db="EMBL/GenBank/DDBJ databases">
        <title>The pathways for chlorine oxyanion respiration interact through the shared metabolite chlorate.</title>
        <authorList>
            <person name="Barnum T.P."/>
            <person name="Cheng Y."/>
            <person name="Hill K.A."/>
            <person name="Lucas L.N."/>
            <person name="Carlson H.K."/>
            <person name="Coates J.D."/>
        </authorList>
    </citation>
    <scope>NUCLEOTIDE SEQUENCE [LARGE SCALE GENOMIC DNA]</scope>
    <source>
        <strain evidence="16">BK-3</strain>
    </source>
</reference>
<organism evidence="16 17">
    <name type="scientific">Sedimenticola thiotaurini</name>
    <dbReference type="NCBI Taxonomy" id="1543721"/>
    <lineage>
        <taxon>Bacteria</taxon>
        <taxon>Pseudomonadati</taxon>
        <taxon>Pseudomonadota</taxon>
        <taxon>Gammaproteobacteria</taxon>
        <taxon>Chromatiales</taxon>
        <taxon>Sedimenticolaceae</taxon>
        <taxon>Sedimenticola</taxon>
    </lineage>
</organism>
<dbReference type="PRINTS" id="PR00344">
    <property type="entry name" value="BCTRLSENSOR"/>
</dbReference>
<evidence type="ECO:0000256" key="8">
    <source>
        <dbReference type="ARBA" id="ARBA00022777"/>
    </source>
</evidence>
<evidence type="ECO:0000256" key="9">
    <source>
        <dbReference type="ARBA" id="ARBA00022840"/>
    </source>
</evidence>
<dbReference type="Gene3D" id="3.30.565.10">
    <property type="entry name" value="Histidine kinase-like ATPase, C-terminal domain"/>
    <property type="match status" value="1"/>
</dbReference>
<evidence type="ECO:0000256" key="12">
    <source>
        <dbReference type="ARBA" id="ARBA00023136"/>
    </source>
</evidence>
<dbReference type="InterPro" id="IPR036890">
    <property type="entry name" value="HATPase_C_sf"/>
</dbReference>
<dbReference type="Proteomes" id="UP000317355">
    <property type="component" value="Unassembled WGS sequence"/>
</dbReference>
<dbReference type="InterPro" id="IPR003594">
    <property type="entry name" value="HATPase_dom"/>
</dbReference>
<dbReference type="InterPro" id="IPR003660">
    <property type="entry name" value="HAMP_dom"/>
</dbReference>
<keyword evidence="7" id="KW-0547">Nucleotide-binding</keyword>
<dbReference type="EC" id="2.7.13.3" evidence="3"/>
<dbReference type="InterPro" id="IPR050428">
    <property type="entry name" value="TCS_sensor_his_kinase"/>
</dbReference>
<protein>
    <recommendedName>
        <fullName evidence="3">histidine kinase</fullName>
        <ecNumber evidence="3">2.7.13.3</ecNumber>
    </recommendedName>
</protein>
<dbReference type="PANTHER" id="PTHR45436:SF14">
    <property type="entry name" value="SENSOR PROTEIN QSEC"/>
    <property type="match status" value="1"/>
</dbReference>
<keyword evidence="6 13" id="KW-0812">Transmembrane</keyword>
<comment type="catalytic activity">
    <reaction evidence="1">
        <text>ATP + protein L-histidine = ADP + protein N-phospho-L-histidine.</text>
        <dbReference type="EC" id="2.7.13.3"/>
    </reaction>
</comment>